<evidence type="ECO:0000313" key="2">
    <source>
        <dbReference type="Proteomes" id="UP000189464"/>
    </source>
</evidence>
<accession>A0A1S6IXE0</accession>
<dbReference type="STRING" id="1833852.B0537_10290"/>
<dbReference type="EMBL" id="CP019698">
    <property type="protein sequence ID" value="AQS59442.1"/>
    <property type="molecule type" value="Genomic_DNA"/>
</dbReference>
<sequence length="314" mass="36697">MLSEKYNIKNEIFVNKELYKNFISRSKDIISKLKESESKDIASDEQFEELNIGIENFLKKKLSIEQIYNEINRFRDKTYINKKIYFKMYNRFVSSITTKLVLKFALDNITITSLEVNCLDLKNKVINVKGFKLPLDSELTELLTKYLEIREYVLNLQSKIQNVLFIKPDGEPYITVSNNKEKPDCTRLFKIMNDILHNVATDLFASRRILEMLDKGIDISTVANLSGRSTDKCIELQRNYLSDAGERLQQFFKEEETGVLINENYKKKAVMKCLFCGKDVKPISEEWVLVQFKEDGPKHLACRECKGKNGKYRL</sequence>
<organism evidence="1 2">
    <name type="scientific">Desulforamulus ferrireducens</name>
    <dbReference type="NCBI Taxonomy" id="1833852"/>
    <lineage>
        <taxon>Bacteria</taxon>
        <taxon>Bacillati</taxon>
        <taxon>Bacillota</taxon>
        <taxon>Clostridia</taxon>
        <taxon>Eubacteriales</taxon>
        <taxon>Peptococcaceae</taxon>
        <taxon>Desulforamulus</taxon>
    </lineage>
</organism>
<evidence type="ECO:0000313" key="1">
    <source>
        <dbReference type="EMBL" id="AQS59442.1"/>
    </source>
</evidence>
<dbReference type="KEGG" id="dfg:B0537_10290"/>
<dbReference type="AlphaFoldDB" id="A0A1S6IXE0"/>
<proteinExistence type="predicted"/>
<dbReference type="OrthoDB" id="2088218at2"/>
<protein>
    <submittedName>
        <fullName evidence="1">Uncharacterized protein</fullName>
    </submittedName>
</protein>
<reference evidence="1 2" key="1">
    <citation type="journal article" date="2016" name="Int. J. Syst. Evol. Microbiol.">
        <title>Desulfotomaculum ferrireducens sp. nov., a moderately thermophilic sulfate-reducing and dissimilatory Fe(III)-reducing bacterium isolated from compost.</title>
        <authorList>
            <person name="Yang G."/>
            <person name="Guo J."/>
            <person name="Zhuang L."/>
            <person name="Yuan Y."/>
            <person name="Zhou S."/>
        </authorList>
    </citation>
    <scope>NUCLEOTIDE SEQUENCE [LARGE SCALE GENOMIC DNA]</scope>
    <source>
        <strain evidence="1 2">GSS09</strain>
    </source>
</reference>
<name>A0A1S6IXE0_9FIRM</name>
<gene>
    <name evidence="1" type="ORF">B0537_10290</name>
</gene>
<keyword evidence="2" id="KW-1185">Reference proteome</keyword>
<dbReference type="Proteomes" id="UP000189464">
    <property type="component" value="Chromosome"/>
</dbReference>